<proteinExistence type="predicted"/>
<reference evidence="1 2" key="1">
    <citation type="submission" date="2024-10" db="EMBL/GenBank/DDBJ databases">
        <authorList>
            <person name="Yibar A."/>
            <person name="Saticioglu I.B."/>
            <person name="Duman M."/>
            <person name="Ajmi N."/>
            <person name="Gurler F."/>
            <person name="Ay H."/>
            <person name="Onuk E."/>
            <person name="Guler S."/>
            <person name="Romalde J.L."/>
        </authorList>
    </citation>
    <scope>NUCLEOTIDE SEQUENCE [LARGE SCALE GENOMIC DNA]</scope>
    <source>
        <strain evidence="1 2">14-MA-B</strain>
    </source>
</reference>
<evidence type="ECO:0000313" key="1">
    <source>
        <dbReference type="EMBL" id="MFH0267252.1"/>
    </source>
</evidence>
<dbReference type="EMBL" id="JBIHSN010000003">
    <property type="protein sequence ID" value="MFH0267252.1"/>
    <property type="molecule type" value="Genomic_DNA"/>
</dbReference>
<accession>A0ABW7IZZ9</accession>
<keyword evidence="2" id="KW-1185">Reference proteome</keyword>
<name>A0ABW7IZZ9_9VIBR</name>
<evidence type="ECO:0000313" key="2">
    <source>
        <dbReference type="Proteomes" id="UP001607151"/>
    </source>
</evidence>
<organism evidence="1 2">
    <name type="scientific">Vibrio rumoiensis</name>
    <dbReference type="NCBI Taxonomy" id="76258"/>
    <lineage>
        <taxon>Bacteria</taxon>
        <taxon>Pseudomonadati</taxon>
        <taxon>Pseudomonadota</taxon>
        <taxon>Gammaproteobacteria</taxon>
        <taxon>Vibrionales</taxon>
        <taxon>Vibrionaceae</taxon>
        <taxon>Vibrio</taxon>
    </lineage>
</organism>
<dbReference type="RefSeq" id="WP_394608763.1">
    <property type="nucleotide sequence ID" value="NZ_JBIHSN010000003.1"/>
</dbReference>
<protein>
    <submittedName>
        <fullName evidence="1">Uncharacterized protein</fullName>
    </submittedName>
</protein>
<dbReference type="Proteomes" id="UP001607151">
    <property type="component" value="Unassembled WGS sequence"/>
</dbReference>
<comment type="caution">
    <text evidence="1">The sequence shown here is derived from an EMBL/GenBank/DDBJ whole genome shotgun (WGS) entry which is preliminary data.</text>
</comment>
<sequence length="89" mass="10380">MMTNVYQFKSKEEYATQEQVANLRWMFSPFSPGRDEFTISKIATTYQIMHFTDRGCTLTPKEIHEYLSEIKPMPKSAHEMVANMMTACC</sequence>
<gene>
    <name evidence="1" type="ORF">ACGRQ9_17540</name>
</gene>